<organism evidence="5 6">
    <name type="scientific">Streptomyces melanosporofaciens</name>
    <dbReference type="NCBI Taxonomy" id="67327"/>
    <lineage>
        <taxon>Bacteria</taxon>
        <taxon>Bacillati</taxon>
        <taxon>Actinomycetota</taxon>
        <taxon>Actinomycetes</taxon>
        <taxon>Kitasatosporales</taxon>
        <taxon>Streptomycetaceae</taxon>
        <taxon>Streptomyces</taxon>
        <taxon>Streptomyces violaceusniger group</taxon>
    </lineage>
</organism>
<dbReference type="Pfam" id="PF00202">
    <property type="entry name" value="Aminotran_3"/>
    <property type="match status" value="1"/>
</dbReference>
<dbReference type="AlphaFoldDB" id="A0A1H4KGH5"/>
<dbReference type="InterPro" id="IPR011009">
    <property type="entry name" value="Kinase-like_dom_sf"/>
</dbReference>
<dbReference type="InterPro" id="IPR005814">
    <property type="entry name" value="Aminotrans_3"/>
</dbReference>
<evidence type="ECO:0000256" key="3">
    <source>
        <dbReference type="SAM" id="MobiDB-lite"/>
    </source>
</evidence>
<reference evidence="6" key="1">
    <citation type="submission" date="2016-10" db="EMBL/GenBank/DDBJ databases">
        <authorList>
            <person name="Varghese N."/>
            <person name="Submissions S."/>
        </authorList>
    </citation>
    <scope>NUCLEOTIDE SEQUENCE [LARGE SCALE GENOMIC DNA]</scope>
    <source>
        <strain evidence="6">DSM 40318</strain>
    </source>
</reference>
<dbReference type="Gene3D" id="3.90.1150.10">
    <property type="entry name" value="Aspartate Aminotransferase, domain 1"/>
    <property type="match status" value="1"/>
</dbReference>
<evidence type="ECO:0000313" key="5">
    <source>
        <dbReference type="EMBL" id="SEB57577.1"/>
    </source>
</evidence>
<proteinExistence type="inferred from homology"/>
<keyword evidence="6" id="KW-1185">Reference proteome</keyword>
<sequence length="972" mass="105359">MTSTTTSDADWQNGPVVAPRLPAPVLGEVLERHFDLICTAQEQLGGEVDQNVKVVDESGKPHFVRVTHTEPNSVDIAWQNSMLRHLAATVPELPVPHLVPTTTGGPQATLEYGGRPFVVRVMTWLPGRVMADIDEHPTHLLHELGAMAGRLSLGLSGMDEPAGLATHDWDMRRAQEVVDNSLAFVQDQADVAHVRRIMSWYGHISPLLKTLPHSVVHQDLNDANILADTDEDGVLHISGIVDVGDSMFSVRAAEVAIAAGYAMVRKDDPLVAAAEVVAGFHSVLPLTAQELSAVYPLAAARLCMNAVTWNRRIAESGSEYGRTRMMHTWPTIRRIAQTPPGFAEAAFRAACSLPPLQGTARVDEFATEISALFPHTVHIDARPVGDLYDDIDWNDHDVVRAAVRDRMGGQAGVLGHLESSLMWSAQRAPGRREPATVRLGTTVLLAPGTEVRTPLRGVVEVAPADDLPFVLRHAAEGADVFTCWWHLGSSHEVGDVVAAGEVIGEVCAGDVEAGIGSGVQVQLIHSAEIAVWPPPRRIRPSERATWRQLSSDPAPALGREPGEEPELTVDDVVTIRARRIARSQRNYYARPMNLVRGRDVWFYDEDGLGYLDSLNNVTHVGHAEPRITAAAARQMRKLNTNSRFVYPQIVTYAEKLVATLPDPLEVVFLVCSGSEANDLALRIARQVTGRRHVVNIDGAYHGNTGVVTGISPNRYKGPGGQGAPPTTHEVCIPDRYRGAYGYDDPEAGAKYARDAARVIERIDADGRRPAAFIAESLMGTAGNIVFPDGYLAGAFAAARRAGALCISDEVQVGVGRLGPWWGFELQSVVPDIVTMGKPLGNGHPLAAVVTTRAIADAFDTGMKYFNTFGGNPVSCAIGEAVLDIVERDGLRARAQDVGGYFATSLRRLQQRQPIIGDVRAQGLYLGVELVRDRATKEPATREAFRVTELTKERGVVVFPNGVHDNVLKIKPP</sequence>
<dbReference type="SUPFAM" id="SSF53383">
    <property type="entry name" value="PLP-dependent transferases"/>
    <property type="match status" value="1"/>
</dbReference>
<feature type="region of interest" description="Disordered" evidence="3">
    <location>
        <begin position="542"/>
        <end position="565"/>
    </location>
</feature>
<name>A0A1H4KGH5_STRMJ</name>
<dbReference type="PANTHER" id="PTHR45688:SF13">
    <property type="entry name" value="ALANINE--GLYOXYLATE AMINOTRANSFERASE 2-LIKE"/>
    <property type="match status" value="1"/>
</dbReference>
<dbReference type="Gene3D" id="3.90.1200.10">
    <property type="match status" value="1"/>
</dbReference>
<evidence type="ECO:0000256" key="1">
    <source>
        <dbReference type="ARBA" id="ARBA00008954"/>
    </source>
</evidence>
<accession>A0A1H4KGH5</accession>
<comment type="similarity">
    <text evidence="1">Belongs to the class-III pyridoxal-phosphate-dependent aminotransferase family.</text>
</comment>
<dbReference type="Pfam" id="PF01636">
    <property type="entry name" value="APH"/>
    <property type="match status" value="1"/>
</dbReference>
<dbReference type="InterPro" id="IPR015421">
    <property type="entry name" value="PyrdxlP-dep_Trfase_major"/>
</dbReference>
<evidence type="ECO:0000256" key="2">
    <source>
        <dbReference type="ARBA" id="ARBA00022898"/>
    </source>
</evidence>
<dbReference type="PANTHER" id="PTHR45688">
    <property type="match status" value="1"/>
</dbReference>
<protein>
    <submittedName>
        <fullName evidence="5">4-aminobutyrate aminotransferase</fullName>
    </submittedName>
</protein>
<evidence type="ECO:0000313" key="6">
    <source>
        <dbReference type="Proteomes" id="UP000198609"/>
    </source>
</evidence>
<dbReference type="RefSeq" id="WP_244320628.1">
    <property type="nucleotide sequence ID" value="NZ_FNST01000002.1"/>
</dbReference>
<keyword evidence="5" id="KW-0032">Aminotransferase</keyword>
<dbReference type="Proteomes" id="UP000198609">
    <property type="component" value="Unassembled WGS sequence"/>
</dbReference>
<keyword evidence="5" id="KW-0808">Transferase</keyword>
<dbReference type="InterPro" id="IPR015422">
    <property type="entry name" value="PyrdxlP-dep_Trfase_small"/>
</dbReference>
<gene>
    <name evidence="5" type="ORF">SAMN04490356_0699</name>
</gene>
<dbReference type="SUPFAM" id="SSF56112">
    <property type="entry name" value="Protein kinase-like (PK-like)"/>
    <property type="match status" value="1"/>
</dbReference>
<dbReference type="GO" id="GO:0030170">
    <property type="term" value="F:pyridoxal phosphate binding"/>
    <property type="evidence" value="ECO:0007669"/>
    <property type="project" value="InterPro"/>
</dbReference>
<dbReference type="PROSITE" id="PS00600">
    <property type="entry name" value="AA_TRANSFER_CLASS_3"/>
    <property type="match status" value="1"/>
</dbReference>
<dbReference type="InterPro" id="IPR002575">
    <property type="entry name" value="Aminoglycoside_PTrfase"/>
</dbReference>
<dbReference type="GO" id="GO:0008483">
    <property type="term" value="F:transaminase activity"/>
    <property type="evidence" value="ECO:0007669"/>
    <property type="project" value="UniProtKB-KW"/>
</dbReference>
<dbReference type="InterPro" id="IPR015424">
    <property type="entry name" value="PyrdxlP-dep_Trfase"/>
</dbReference>
<dbReference type="EMBL" id="FNST01000002">
    <property type="protein sequence ID" value="SEB57577.1"/>
    <property type="molecule type" value="Genomic_DNA"/>
</dbReference>
<keyword evidence="2" id="KW-0663">Pyridoxal phosphate</keyword>
<dbReference type="Gene3D" id="3.40.640.10">
    <property type="entry name" value="Type I PLP-dependent aspartate aminotransferase-like (Major domain)"/>
    <property type="match status" value="1"/>
</dbReference>
<dbReference type="InterPro" id="IPR049704">
    <property type="entry name" value="Aminotrans_3_PPA_site"/>
</dbReference>
<evidence type="ECO:0000259" key="4">
    <source>
        <dbReference type="Pfam" id="PF01636"/>
    </source>
</evidence>
<feature type="domain" description="Aminoglycoside phosphotransferase" evidence="4">
    <location>
        <begin position="43"/>
        <end position="278"/>
    </location>
</feature>
<dbReference type="CDD" id="cd00610">
    <property type="entry name" value="OAT_like"/>
    <property type="match status" value="1"/>
</dbReference>